<feature type="chain" id="PRO_5004085219" evidence="3">
    <location>
        <begin position="19"/>
        <end position="703"/>
    </location>
</feature>
<feature type="signal peptide" evidence="3">
    <location>
        <begin position="1"/>
        <end position="18"/>
    </location>
</feature>
<evidence type="ECO:0000313" key="4">
    <source>
        <dbReference type="EMBL" id="EMR69559.1"/>
    </source>
</evidence>
<evidence type="ECO:0000313" key="5">
    <source>
        <dbReference type="Proteomes" id="UP000012174"/>
    </source>
</evidence>
<protein>
    <submittedName>
        <fullName evidence="4">Putative carbohydrate esterase family 16 protein</fullName>
    </submittedName>
</protein>
<dbReference type="PANTHER" id="PTHR45648:SF85">
    <property type="entry name" value="A, PUTATIVE (AFU_ORTHOLOGUE AFUA_2G10760)-RELATED"/>
    <property type="match status" value="1"/>
</dbReference>
<dbReference type="InterPro" id="IPR036514">
    <property type="entry name" value="SGNH_hydro_sf"/>
</dbReference>
<evidence type="ECO:0000256" key="3">
    <source>
        <dbReference type="SAM" id="SignalP"/>
    </source>
</evidence>
<keyword evidence="1" id="KW-0378">Hydrolase</keyword>
<dbReference type="Gene3D" id="3.40.50.1110">
    <property type="entry name" value="SGNH hydrolase"/>
    <property type="match status" value="1"/>
</dbReference>
<dbReference type="CDD" id="cd01846">
    <property type="entry name" value="fatty_acyltransferase_like"/>
    <property type="match status" value="1"/>
</dbReference>
<accession>M7SSR3</accession>
<dbReference type="Pfam" id="PF00657">
    <property type="entry name" value="Lipase_GDSL"/>
    <property type="match status" value="1"/>
</dbReference>
<feature type="region of interest" description="Disordered" evidence="2">
    <location>
        <begin position="513"/>
        <end position="532"/>
    </location>
</feature>
<dbReference type="OrthoDB" id="1600564at2759"/>
<dbReference type="AlphaFoldDB" id="M7SSR3"/>
<dbReference type="Proteomes" id="UP000012174">
    <property type="component" value="Unassembled WGS sequence"/>
</dbReference>
<dbReference type="HOGENOM" id="CLU_392327_0_0_1"/>
<proteinExistence type="predicted"/>
<dbReference type="InterPro" id="IPR051058">
    <property type="entry name" value="GDSL_Est/Lipase"/>
</dbReference>
<dbReference type="EMBL" id="KB706060">
    <property type="protein sequence ID" value="EMR69559.1"/>
    <property type="molecule type" value="Genomic_DNA"/>
</dbReference>
<reference evidence="5" key="1">
    <citation type="journal article" date="2013" name="Genome Announc.">
        <title>Draft genome sequence of the grapevine dieback fungus Eutypa lata UCR-EL1.</title>
        <authorList>
            <person name="Blanco-Ulate B."/>
            <person name="Rolshausen P.E."/>
            <person name="Cantu D."/>
        </authorList>
    </citation>
    <scope>NUCLEOTIDE SEQUENCE [LARGE SCALE GENOMIC DNA]</scope>
    <source>
        <strain evidence="5">UCR-EL1</strain>
    </source>
</reference>
<organism evidence="4 5">
    <name type="scientific">Eutypa lata (strain UCR-EL1)</name>
    <name type="common">Grapevine dieback disease fungus</name>
    <name type="synonym">Eutypa armeniacae</name>
    <dbReference type="NCBI Taxonomy" id="1287681"/>
    <lineage>
        <taxon>Eukaryota</taxon>
        <taxon>Fungi</taxon>
        <taxon>Dikarya</taxon>
        <taxon>Ascomycota</taxon>
        <taxon>Pezizomycotina</taxon>
        <taxon>Sordariomycetes</taxon>
        <taxon>Xylariomycetidae</taxon>
        <taxon>Xylariales</taxon>
        <taxon>Diatrypaceae</taxon>
        <taxon>Eutypa</taxon>
    </lineage>
</organism>
<dbReference type="SUPFAM" id="SSF52266">
    <property type="entry name" value="SGNH hydrolase"/>
    <property type="match status" value="1"/>
</dbReference>
<evidence type="ECO:0000256" key="2">
    <source>
        <dbReference type="SAM" id="MobiDB-lite"/>
    </source>
</evidence>
<sequence>MRSSVVLTALNAAGLAMSAPPSRRQSDCDATSTWAGWETIKHAFVFGDSYSQTGFDYTSTNPTPSNPLGNPAYPGWTSSNGPNWVDFLTTKHNASLLQTYNLAYGGATVDSDLIAPYDPSVISMKEQIRSQFLPGYAGDAPTAPGAPAWAGADSVFAFWIGINDVGNSWWFEAPELEALYGDIFALYAALAAELYAAGARNFVFVDVPPVDRSPLMIAQGPEAAAGEKKIIAQWNGLVAGVAADLKAAHAGDVNVWSYSSSGSFGAALDDPTVYAATASMKNLTEFCTEYQSGTAEWDTFIESCGVPVDQYFWLNDLHPTYPIHDVVAQGVADTLTAGPNVFLLTIPRETRDAIIELVLFSGRPAPVDYNYVSIPARTTSEDIDYQSSLGCRGVMYEPETMTPAATPLLLANRQLHAETKGVLERMPGGGHKYSLDLMFVQERELWPTWTSLPAFAQHIDTLDVTIRVMGGHDKVGAGYSRLQTIWQGGDCSPPAVDWLFYGALERLLKAGPMGKISEPEPEPGEKGRSRKKWRCEKEAGLVDREVTVKRLNLNVVTPADTTKLADMDCKLEWLGARQAGWGRPLEVAEKERLQKTAMRPEWLADFMIVSLRSLLEMGSQTFIYASIVYERMEDITISVDGELRKEYKLSEMLSVLPCNEYSHTEEARERRMRQLYNWREWVSPIREKAGLPVKPLEVSLSVD</sequence>
<keyword evidence="3" id="KW-0732">Signal</keyword>
<evidence type="ECO:0000256" key="1">
    <source>
        <dbReference type="ARBA" id="ARBA00022801"/>
    </source>
</evidence>
<dbReference type="KEGG" id="ela:UCREL1_3434"/>
<keyword evidence="5" id="KW-1185">Reference proteome</keyword>
<dbReference type="eggNOG" id="ENOG502S0SQ">
    <property type="taxonomic scope" value="Eukaryota"/>
</dbReference>
<gene>
    <name evidence="4" type="ORF">UCREL1_3434</name>
</gene>
<dbReference type="InterPro" id="IPR001087">
    <property type="entry name" value="GDSL"/>
</dbReference>
<dbReference type="GO" id="GO:0016788">
    <property type="term" value="F:hydrolase activity, acting on ester bonds"/>
    <property type="evidence" value="ECO:0007669"/>
    <property type="project" value="InterPro"/>
</dbReference>
<name>M7SSR3_EUTLA</name>
<dbReference type="PANTHER" id="PTHR45648">
    <property type="entry name" value="GDSL LIPASE/ACYLHYDROLASE FAMILY PROTEIN (AFU_ORTHOLOGUE AFUA_4G14700)"/>
    <property type="match status" value="1"/>
</dbReference>